<dbReference type="PANTHER" id="PTHR10638">
    <property type="entry name" value="COPPER AMINE OXIDASE"/>
    <property type="match status" value="1"/>
</dbReference>
<dbReference type="EC" id="1.4.3.-" evidence="3"/>
<dbReference type="InterPro" id="IPR000269">
    <property type="entry name" value="Cu_amine_oxidase"/>
</dbReference>
<keyword evidence="3" id="KW-0560">Oxidoreductase</keyword>
<feature type="active site" description="Proton acceptor" evidence="1">
    <location>
        <position position="97"/>
    </location>
</feature>
<accession>A0A2T3KNS9</accession>
<reference evidence="4 5" key="1">
    <citation type="submission" date="2018-01" db="EMBL/GenBank/DDBJ databases">
        <title>Whole genome sequencing of Histamine producing bacteria.</title>
        <authorList>
            <person name="Butler K."/>
        </authorList>
    </citation>
    <scope>NUCLEOTIDE SEQUENCE [LARGE SCALE GENOMIC DNA]</scope>
    <source>
        <strain evidence="4 5">FS-7.2</strain>
    </source>
</reference>
<dbReference type="RefSeq" id="WP_036795381.1">
    <property type="nucleotide sequence ID" value="NZ_JAUZMX010000001.1"/>
</dbReference>
<protein>
    <recommendedName>
        <fullName evidence="3">Amine oxidase</fullName>
        <ecNumber evidence="3">1.4.3.-</ecNumber>
    </recommendedName>
</protein>
<evidence type="ECO:0000313" key="4">
    <source>
        <dbReference type="EMBL" id="PSV01726.1"/>
    </source>
</evidence>
<evidence type="ECO:0000256" key="3">
    <source>
        <dbReference type="RuleBase" id="RU000672"/>
    </source>
</evidence>
<proteinExistence type="inferred from homology"/>
<comment type="caution">
    <text evidence="4">The sequence shown here is derived from an EMBL/GenBank/DDBJ whole genome shotgun (WGS) entry which is preliminary data.</text>
</comment>
<gene>
    <name evidence="4" type="ORF">C9J27_01315</name>
</gene>
<accession>A0A0B7J9E8</accession>
<dbReference type="GO" id="GO:0005886">
    <property type="term" value="C:plasma membrane"/>
    <property type="evidence" value="ECO:0007669"/>
    <property type="project" value="TreeGrafter"/>
</dbReference>
<evidence type="ECO:0000256" key="2">
    <source>
        <dbReference type="PIRSR" id="PIRSR600269-51"/>
    </source>
</evidence>
<dbReference type="Gene3D" id="2.70.98.20">
    <property type="entry name" value="Copper amine oxidase, catalytic domain"/>
    <property type="match status" value="1"/>
</dbReference>
<dbReference type="GeneID" id="29943857"/>
<feature type="active site" description="Schiff-base intermediate with substrate; via topaquinone" evidence="1">
    <location>
        <position position="167"/>
    </location>
</feature>
<organism evidence="4 5">
    <name type="scientific">Photobacterium kishitanii</name>
    <dbReference type="NCBI Taxonomy" id="318456"/>
    <lineage>
        <taxon>Bacteria</taxon>
        <taxon>Pseudomonadati</taxon>
        <taxon>Pseudomonadota</taxon>
        <taxon>Gammaproteobacteria</taxon>
        <taxon>Vibrionales</taxon>
        <taxon>Vibrionaceae</taxon>
        <taxon>Photobacterium</taxon>
    </lineage>
</organism>
<comment type="similarity">
    <text evidence="3">Belongs to the copper/topaquinone oxidase family.</text>
</comment>
<evidence type="ECO:0000313" key="5">
    <source>
        <dbReference type="Proteomes" id="UP000241426"/>
    </source>
</evidence>
<evidence type="ECO:0000256" key="1">
    <source>
        <dbReference type="PIRSR" id="PIRSR600269-50"/>
    </source>
</evidence>
<dbReference type="GO" id="GO:0048038">
    <property type="term" value="F:quinone binding"/>
    <property type="evidence" value="ECO:0007669"/>
    <property type="project" value="InterPro"/>
</dbReference>
<keyword evidence="3" id="KW-0479">Metal-binding</keyword>
<dbReference type="PANTHER" id="PTHR10638:SF20">
    <property type="entry name" value="AMINE OXIDASE"/>
    <property type="match status" value="1"/>
</dbReference>
<keyword evidence="1 3" id="KW-0801">TPQ</keyword>
<dbReference type="GO" id="GO:0009308">
    <property type="term" value="P:amine metabolic process"/>
    <property type="evidence" value="ECO:0007669"/>
    <property type="project" value="UniProtKB-UniRule"/>
</dbReference>
<dbReference type="GO" id="GO:0005507">
    <property type="term" value="F:copper ion binding"/>
    <property type="evidence" value="ECO:0007669"/>
    <property type="project" value="InterPro"/>
</dbReference>
<dbReference type="InterPro" id="IPR036460">
    <property type="entry name" value="Cu_amine_oxidase_C_sf"/>
</dbReference>
<name>A0A0B7J9E8_9GAMM</name>
<keyword evidence="3" id="KW-0186">Copper</keyword>
<sequence length="390" mass="44887">MFTSMRFWIISFVIALPCLFLQPAYACTAADDNYIHENFTNGAQWSMCWEFNDDEGIYLTDITYTPPDSNTPFRVINEVNIAQIFVPYDNGQDRFHDVTTYSFGDGIIAIKPQNCANGKLTTVSTMYEDIRGLCQRKVLDTTINSVIGTPSTSEHLLLFSSHQVGAYNYIPEWKFYNNGMIEFAIGATGALETIVNIHNNPDREKKYRKLGWKIDNKTVGVSHVHNYFWRIDFALGDNENDDIVKIVQYKKQGNKIIAKWRDVVVESRFNNKAENNRGWLIQENANSNKSYHVQPGDSGHRFVGIKKKEAFTRNDLYITKDVACERYASQNYACNNKKQLSDFVQSSASIENKDIVVWYSLSLHHIPRGEESPEMDMHRNSFKLIPKNLY</sequence>
<comment type="cofactor">
    <cofactor evidence="3">
        <name>Cu cation</name>
        <dbReference type="ChEBI" id="CHEBI:23378"/>
    </cofactor>
    <text evidence="3">Contains 1 topaquinone per subunit.</text>
</comment>
<dbReference type="GO" id="GO:0008131">
    <property type="term" value="F:primary methylamine oxidase activity"/>
    <property type="evidence" value="ECO:0007669"/>
    <property type="project" value="InterPro"/>
</dbReference>
<comment type="PTM">
    <text evidence="2 3">Topaquinone (TPQ) is generated by copper-dependent autoxidation of a specific tyrosyl residue.</text>
</comment>
<dbReference type="Proteomes" id="UP000241426">
    <property type="component" value="Unassembled WGS sequence"/>
</dbReference>
<dbReference type="InterPro" id="IPR015798">
    <property type="entry name" value="Cu_amine_oxidase_C"/>
</dbReference>
<dbReference type="AlphaFoldDB" id="A0A0B7J9E8"/>
<dbReference type="eggNOG" id="COG3733">
    <property type="taxonomic scope" value="Bacteria"/>
</dbReference>
<dbReference type="Pfam" id="PF01179">
    <property type="entry name" value="Cu_amine_oxid"/>
    <property type="match status" value="1"/>
</dbReference>
<feature type="modified residue" description="2',4',5'-topaquinone" evidence="2">
    <location>
        <position position="167"/>
    </location>
</feature>
<dbReference type="EMBL" id="PYNF01000001">
    <property type="protein sequence ID" value="PSV01726.1"/>
    <property type="molecule type" value="Genomic_DNA"/>
</dbReference>
<dbReference type="SUPFAM" id="SSF49998">
    <property type="entry name" value="Amine oxidase catalytic domain"/>
    <property type="match status" value="1"/>
</dbReference>